<accession>A0A3P7MCZ8</accession>
<name>A0A3P7MCZ8_DIBLA</name>
<keyword evidence="2" id="KW-1185">Reference proteome</keyword>
<evidence type="ECO:0000313" key="1">
    <source>
        <dbReference type="EMBL" id="VDN27314.1"/>
    </source>
</evidence>
<proteinExistence type="predicted"/>
<sequence length="78" mass="8918">MMCLRLIVRATPGIPVSSGEELVCRGHPDNFSWNVFIKLSPYSFTRLQWWDENDNYTDNCCSAVEAGCGNPPWDRRGH</sequence>
<evidence type="ECO:0000313" key="2">
    <source>
        <dbReference type="Proteomes" id="UP000281553"/>
    </source>
</evidence>
<organism evidence="1 2">
    <name type="scientific">Dibothriocephalus latus</name>
    <name type="common">Fish tapeworm</name>
    <name type="synonym">Diphyllobothrium latum</name>
    <dbReference type="NCBI Taxonomy" id="60516"/>
    <lineage>
        <taxon>Eukaryota</taxon>
        <taxon>Metazoa</taxon>
        <taxon>Spiralia</taxon>
        <taxon>Lophotrochozoa</taxon>
        <taxon>Platyhelminthes</taxon>
        <taxon>Cestoda</taxon>
        <taxon>Eucestoda</taxon>
        <taxon>Diphyllobothriidea</taxon>
        <taxon>Diphyllobothriidae</taxon>
        <taxon>Dibothriocephalus</taxon>
    </lineage>
</organism>
<gene>
    <name evidence="1" type="ORF">DILT_LOCUS14983</name>
</gene>
<reference evidence="1 2" key="1">
    <citation type="submission" date="2018-11" db="EMBL/GenBank/DDBJ databases">
        <authorList>
            <consortium name="Pathogen Informatics"/>
        </authorList>
    </citation>
    <scope>NUCLEOTIDE SEQUENCE [LARGE SCALE GENOMIC DNA]</scope>
</reference>
<dbReference type="AlphaFoldDB" id="A0A3P7MCZ8"/>
<dbReference type="EMBL" id="UYRU01076757">
    <property type="protein sequence ID" value="VDN27314.1"/>
    <property type="molecule type" value="Genomic_DNA"/>
</dbReference>
<dbReference type="Proteomes" id="UP000281553">
    <property type="component" value="Unassembled WGS sequence"/>
</dbReference>
<protein>
    <submittedName>
        <fullName evidence="1">Uncharacterized protein</fullName>
    </submittedName>
</protein>